<accession>A0ABY6L7B3</accession>
<name>A0ABY6L7B3_9ARAC</name>
<organism evidence="2 3">
    <name type="scientific">Cordylochernes scorpioides</name>
    <dbReference type="NCBI Taxonomy" id="51811"/>
    <lineage>
        <taxon>Eukaryota</taxon>
        <taxon>Metazoa</taxon>
        <taxon>Ecdysozoa</taxon>
        <taxon>Arthropoda</taxon>
        <taxon>Chelicerata</taxon>
        <taxon>Arachnida</taxon>
        <taxon>Pseudoscorpiones</taxon>
        <taxon>Cheliferoidea</taxon>
        <taxon>Chernetidae</taxon>
        <taxon>Cordylochernes</taxon>
    </lineage>
</organism>
<evidence type="ECO:0000313" key="3">
    <source>
        <dbReference type="Proteomes" id="UP001235939"/>
    </source>
</evidence>
<feature type="region of interest" description="Disordered" evidence="1">
    <location>
        <begin position="498"/>
        <end position="643"/>
    </location>
</feature>
<dbReference type="Gene3D" id="3.30.420.10">
    <property type="entry name" value="Ribonuclease H-like superfamily/Ribonuclease H"/>
    <property type="match status" value="1"/>
</dbReference>
<feature type="region of interest" description="Disordered" evidence="1">
    <location>
        <begin position="379"/>
        <end position="407"/>
    </location>
</feature>
<dbReference type="PANTHER" id="PTHR33327">
    <property type="entry name" value="ENDONUCLEASE"/>
    <property type="match status" value="1"/>
</dbReference>
<feature type="compositionally biased region" description="Basic and acidic residues" evidence="1">
    <location>
        <begin position="379"/>
        <end position="398"/>
    </location>
</feature>
<dbReference type="PANTHER" id="PTHR33327:SF3">
    <property type="entry name" value="RNA-DIRECTED DNA POLYMERASE"/>
    <property type="match status" value="1"/>
</dbReference>
<reference evidence="2 3" key="1">
    <citation type="submission" date="2022-01" db="EMBL/GenBank/DDBJ databases">
        <title>A chromosomal length assembly of Cordylochernes scorpioides.</title>
        <authorList>
            <person name="Zeh D."/>
            <person name="Zeh J."/>
        </authorList>
    </citation>
    <scope>NUCLEOTIDE SEQUENCE [LARGE SCALE GENOMIC DNA]</scope>
    <source>
        <strain evidence="2">IN4F17</strain>
        <tissue evidence="2">Whole Body</tissue>
    </source>
</reference>
<dbReference type="PROSITE" id="PS51257">
    <property type="entry name" value="PROKAR_LIPOPROTEIN"/>
    <property type="match status" value="1"/>
</dbReference>
<evidence type="ECO:0000256" key="1">
    <source>
        <dbReference type="SAM" id="MobiDB-lite"/>
    </source>
</evidence>
<keyword evidence="3" id="KW-1185">Reference proteome</keyword>
<evidence type="ECO:0000313" key="2">
    <source>
        <dbReference type="EMBL" id="UYV77051.1"/>
    </source>
</evidence>
<feature type="compositionally biased region" description="Polar residues" evidence="1">
    <location>
        <begin position="625"/>
        <end position="643"/>
    </location>
</feature>
<feature type="compositionally biased region" description="Basic and acidic residues" evidence="1">
    <location>
        <begin position="562"/>
        <end position="572"/>
    </location>
</feature>
<sequence>MRIKKGEVLEVLVLVAVVTLANATVATLLVSLSCPPTSGKAERYCQRKGDPLEWWFSEGLWVACRVELQRESNGAWTGSTTQWQADLAPKEMAASEMRNRHHVQLLLTWSTNASNPVSLGALTGYYQPGQLSPVSASTIRPRLQQSGLSARRPFLRLPLTQNHRRLHRQWCDEKRMWTAEWNEIVFTDESRFCLQHQDGRFRVWRHCGERMLNSCVMHRHTGLAPGIMVWGSIGYHSRTPLVRIAGTLDSQRYISEDDKKAKERLLRIFKDGESKRIRKLLSGIELGDLKPSQLLQKLKSLATEDLSDKIIKTLWLEKLPQAIQQILIISEKELDKLAVMADRIAELNPKTEIYEAAKPENETKILFKKIESLEQKIESMKMEHQGRSRDRSSRDYRYNARSRSRSKGAYNPKGPYCYFHYRFGNLCRPDRCTSPCQWKKPSGNSIPLTKEPEETVVLTEETSYKFEELLKEQEEKPAEESFPKFGELPKEAEAIGQAEENAPIVEETPKEPEETLAEVRTSIEESSTLLQDPIHKIPEPSEQGMDSENTEEVELIYAEQGTDSRVEERLDTEQGDAAAQIAPQNDAPTNENRETKEKNGEPQEGDDTNTSINEDPKINTEEDQNVTQSGEPTNAENSNITNPTSPLKICGQLLEFGASCRGRGGLSLRRYLKKIPNLLRRIPEIGIKLRKNKYGVLADLRRYFRLMAIKNNDWDYLRFLWKKKMDPDKTSFQVQGVNWT</sequence>
<protein>
    <submittedName>
        <fullName evidence="2">Uncharacterized protein</fullName>
    </submittedName>
</protein>
<dbReference type="InterPro" id="IPR036397">
    <property type="entry name" value="RNaseH_sf"/>
</dbReference>
<dbReference type="Proteomes" id="UP001235939">
    <property type="component" value="Chromosome 14"/>
</dbReference>
<gene>
    <name evidence="2" type="ORF">LAZ67_14003030</name>
</gene>
<dbReference type="EMBL" id="CP092876">
    <property type="protein sequence ID" value="UYV77051.1"/>
    <property type="molecule type" value="Genomic_DNA"/>
</dbReference>
<proteinExistence type="predicted"/>
<feature type="compositionally biased region" description="Basic and acidic residues" evidence="1">
    <location>
        <begin position="591"/>
        <end position="601"/>
    </location>
</feature>